<dbReference type="RefSeq" id="WP_056961492.1">
    <property type="nucleotide sequence ID" value="NZ_AZFQ01000053.1"/>
</dbReference>
<feature type="domain" description="Alcohol dehydrogenase iron-type/glycerol dehydrogenase GldA" evidence="2">
    <location>
        <begin position="58"/>
        <end position="161"/>
    </location>
</feature>
<dbReference type="Proteomes" id="UP000051166">
    <property type="component" value="Unassembled WGS sequence"/>
</dbReference>
<evidence type="ECO:0000313" key="4">
    <source>
        <dbReference type="EMBL" id="KRL97152.1"/>
    </source>
</evidence>
<dbReference type="Gene3D" id="3.40.50.1970">
    <property type="match status" value="1"/>
</dbReference>
<dbReference type="EMBL" id="AZFQ01000053">
    <property type="protein sequence ID" value="KRL97152.1"/>
    <property type="molecule type" value="Genomic_DNA"/>
</dbReference>
<evidence type="ECO:0000313" key="5">
    <source>
        <dbReference type="Proteomes" id="UP000051166"/>
    </source>
</evidence>
<reference evidence="4 5" key="1">
    <citation type="journal article" date="2015" name="Genome Announc.">
        <title>Expanding the biotechnology potential of lactobacilli through comparative genomics of 213 strains and associated genera.</title>
        <authorList>
            <person name="Sun Z."/>
            <person name="Harris H.M."/>
            <person name="McCann A."/>
            <person name="Guo C."/>
            <person name="Argimon S."/>
            <person name="Zhang W."/>
            <person name="Yang X."/>
            <person name="Jeffery I.B."/>
            <person name="Cooney J.C."/>
            <person name="Kagawa T.F."/>
            <person name="Liu W."/>
            <person name="Song Y."/>
            <person name="Salvetti E."/>
            <person name="Wrobel A."/>
            <person name="Rasinkangas P."/>
            <person name="Parkhill J."/>
            <person name="Rea M.C."/>
            <person name="O'Sullivan O."/>
            <person name="Ritari J."/>
            <person name="Douillard F.P."/>
            <person name="Paul Ross R."/>
            <person name="Yang R."/>
            <person name="Briner A.E."/>
            <person name="Felis G.E."/>
            <person name="de Vos W.M."/>
            <person name="Barrangou R."/>
            <person name="Klaenhammer T.R."/>
            <person name="Caufield P.W."/>
            <person name="Cui Y."/>
            <person name="Zhang H."/>
            <person name="O'Toole P.W."/>
        </authorList>
    </citation>
    <scope>NUCLEOTIDE SEQUENCE [LARGE SCALE GENOMIC DNA]</scope>
    <source>
        <strain evidence="4 5">DSM 16230</strain>
    </source>
</reference>
<dbReference type="InterPro" id="IPR039697">
    <property type="entry name" value="Alcohol_dehydrogenase_Fe"/>
</dbReference>
<comment type="caution">
    <text evidence="4">The sequence shown here is derived from an EMBL/GenBank/DDBJ whole genome shotgun (WGS) entry which is preliminary data.</text>
</comment>
<dbReference type="GeneID" id="98308953"/>
<dbReference type="AlphaFoldDB" id="A0A0R1UVB6"/>
<dbReference type="PANTHER" id="PTHR11496">
    <property type="entry name" value="ALCOHOL DEHYDROGENASE"/>
    <property type="match status" value="1"/>
</dbReference>
<evidence type="ECO:0000259" key="3">
    <source>
        <dbReference type="Pfam" id="PF25137"/>
    </source>
</evidence>
<dbReference type="Pfam" id="PF00465">
    <property type="entry name" value="Fe-ADH"/>
    <property type="match status" value="1"/>
</dbReference>
<dbReference type="Gene3D" id="1.20.1090.10">
    <property type="entry name" value="Dehydroquinate synthase-like - alpha domain"/>
    <property type="match status" value="1"/>
</dbReference>
<name>A0A0R1UVB6_9LACO</name>
<dbReference type="STRING" id="1423801.FD50_GL001706"/>
<proteinExistence type="predicted"/>
<dbReference type="PANTHER" id="PTHR11496:SF83">
    <property type="entry name" value="HYDROXYACID-OXOACID TRANSHYDROGENASE, MITOCHONDRIAL"/>
    <property type="match status" value="1"/>
</dbReference>
<accession>A0A0R1UVB6</accession>
<evidence type="ECO:0000256" key="1">
    <source>
        <dbReference type="ARBA" id="ARBA00023002"/>
    </source>
</evidence>
<dbReference type="Pfam" id="PF25137">
    <property type="entry name" value="ADH_Fe_C"/>
    <property type="match status" value="1"/>
</dbReference>
<sequence>MGSFTIKPVIKTAANLTAFFAQIKVTPQDVILTNKYILEPHISLADLPVDTIFLEEYLTGEPTDAAADRLLERLNQKDYQRVIAIGGGSVIDNSKLLVYGSGLKIAEIAEKGSRLPKKRQLIIVPTTTGTGSEVTNVAVFNFLQKKTKMGLAFDQMYADQVYLISQLAATMPYKVFATSSIDALVHSIESYISPKATAFSKSFSVTALKLILTGYTKMIFANTTGKTPQGQALQSFLEASTLAGVAFGNAGCGAVHALAYPIGSEYHIAHGQSNYLVFGGTFKKYTELGADLSEIEALLAVELNVAPQEVWTRLEQTIDQILPNQPLSQIGMNQDKCREFAKSVITNQQRLLVNAPLKLSEDDISAIYESLL</sequence>
<dbReference type="InterPro" id="IPR001670">
    <property type="entry name" value="ADH_Fe/GldA"/>
</dbReference>
<keyword evidence="1" id="KW-0560">Oxidoreductase</keyword>
<protein>
    <submittedName>
        <fullName evidence="4">Lactaldehyde reductase</fullName>
    </submittedName>
</protein>
<dbReference type="InterPro" id="IPR056798">
    <property type="entry name" value="ADH_Fe_C"/>
</dbReference>
<organism evidence="4 5">
    <name type="scientific">Liquorilactobacillus satsumensis DSM 16230 = JCM 12392</name>
    <dbReference type="NCBI Taxonomy" id="1423801"/>
    <lineage>
        <taxon>Bacteria</taxon>
        <taxon>Bacillati</taxon>
        <taxon>Bacillota</taxon>
        <taxon>Bacilli</taxon>
        <taxon>Lactobacillales</taxon>
        <taxon>Lactobacillaceae</taxon>
        <taxon>Liquorilactobacillus</taxon>
    </lineage>
</organism>
<evidence type="ECO:0000259" key="2">
    <source>
        <dbReference type="Pfam" id="PF00465"/>
    </source>
</evidence>
<dbReference type="SUPFAM" id="SSF56796">
    <property type="entry name" value="Dehydroquinate synthase-like"/>
    <property type="match status" value="1"/>
</dbReference>
<feature type="domain" description="Fe-containing alcohol dehydrogenase-like C-terminal" evidence="3">
    <location>
        <begin position="177"/>
        <end position="371"/>
    </location>
</feature>
<gene>
    <name evidence="4" type="ORF">FD50_GL001706</name>
</gene>
<dbReference type="PATRIC" id="fig|1423801.4.peg.1744"/>
<dbReference type="OrthoDB" id="9815791at2"/>
<dbReference type="GO" id="GO:0046872">
    <property type="term" value="F:metal ion binding"/>
    <property type="evidence" value="ECO:0007669"/>
    <property type="project" value="InterPro"/>
</dbReference>
<keyword evidence="5" id="KW-1185">Reference proteome</keyword>
<dbReference type="GO" id="GO:0004022">
    <property type="term" value="F:alcohol dehydrogenase (NAD+) activity"/>
    <property type="evidence" value="ECO:0007669"/>
    <property type="project" value="TreeGrafter"/>
</dbReference>